<name>A0ABR4FKF0_9EURO</name>
<feature type="domain" description="C2H2-type" evidence="2">
    <location>
        <begin position="42"/>
        <end position="63"/>
    </location>
</feature>
<sequence length="495" mass="55583">MSQYTNPDKIRPSCACKHHQYLYNNWPLRDVWIDVSDCMKQCMYCGSDLKLPNKLREHLTRSHKDRNLVIRKRKPGPSCERDPRYGKLQTEPHGDGTDRSNLAACDNIETILQSIQESFSICFKGPQRTSLCSLAGIPPSVRSRWQSSTVSIPVLLPSSKCWIDHAPSLDELMEDTIQIISNSTETRRGSESTFKTNFQGEADDSITPSSVISQLVKPRCDKAAAFLTGLRLPTVKKRGFRCPDDLCMIVEPMEESNEQVNLTPRYSFVDLHIDYGADGVSSPIEDCVKVWFMYPPTEKNLAAMKGLEGQRGKLARLQHDLEAGIVVRTTSEHALYIPAGCIHATFTLQGGFLVANDFTTSQSIKALSAYITSGLDGTLSSTAREDCFFLFKRCLDVCLTHKQLIPAIKACLSAGPQLAMWADSNPDWRTDMQRLWEQNKLCLDQITTGDDLFTCPCNQQSADMVFSDHFASSHLPFLVSTPEQRARKRRRCGPQ</sequence>
<evidence type="ECO:0000256" key="1">
    <source>
        <dbReference type="SAM" id="MobiDB-lite"/>
    </source>
</evidence>
<evidence type="ECO:0000313" key="4">
    <source>
        <dbReference type="Proteomes" id="UP001610563"/>
    </source>
</evidence>
<dbReference type="SUPFAM" id="SSF51197">
    <property type="entry name" value="Clavaminate synthase-like"/>
    <property type="match status" value="1"/>
</dbReference>
<dbReference type="PROSITE" id="PS00028">
    <property type="entry name" value="ZINC_FINGER_C2H2_1"/>
    <property type="match status" value="1"/>
</dbReference>
<dbReference type="EMBL" id="JBFTWV010000217">
    <property type="protein sequence ID" value="KAL2783694.1"/>
    <property type="molecule type" value="Genomic_DNA"/>
</dbReference>
<proteinExistence type="predicted"/>
<feature type="region of interest" description="Disordered" evidence="1">
    <location>
        <begin position="70"/>
        <end position="100"/>
    </location>
</feature>
<comment type="caution">
    <text evidence="3">The sequence shown here is derived from an EMBL/GenBank/DDBJ whole genome shotgun (WGS) entry which is preliminary data.</text>
</comment>
<feature type="compositionally biased region" description="Basic and acidic residues" evidence="1">
    <location>
        <begin position="79"/>
        <end position="98"/>
    </location>
</feature>
<organism evidence="3 4">
    <name type="scientific">Aspergillus keveii</name>
    <dbReference type="NCBI Taxonomy" id="714993"/>
    <lineage>
        <taxon>Eukaryota</taxon>
        <taxon>Fungi</taxon>
        <taxon>Dikarya</taxon>
        <taxon>Ascomycota</taxon>
        <taxon>Pezizomycotina</taxon>
        <taxon>Eurotiomycetes</taxon>
        <taxon>Eurotiomycetidae</taxon>
        <taxon>Eurotiales</taxon>
        <taxon>Aspergillaceae</taxon>
        <taxon>Aspergillus</taxon>
        <taxon>Aspergillus subgen. Nidulantes</taxon>
    </lineage>
</organism>
<gene>
    <name evidence="3" type="ORF">BJX66DRAFT_318001</name>
</gene>
<protein>
    <recommendedName>
        <fullName evidence="2">C2H2-type domain-containing protein</fullName>
    </recommendedName>
</protein>
<keyword evidence="4" id="KW-1185">Reference proteome</keyword>
<dbReference type="InterPro" id="IPR013087">
    <property type="entry name" value="Znf_C2H2_type"/>
</dbReference>
<accession>A0ABR4FKF0</accession>
<dbReference type="Proteomes" id="UP001610563">
    <property type="component" value="Unassembled WGS sequence"/>
</dbReference>
<dbReference type="Gene3D" id="2.60.120.650">
    <property type="entry name" value="Cupin"/>
    <property type="match status" value="1"/>
</dbReference>
<reference evidence="3 4" key="1">
    <citation type="submission" date="2024-07" db="EMBL/GenBank/DDBJ databases">
        <title>Section-level genome sequencing and comparative genomics of Aspergillus sections Usti and Cavernicolus.</title>
        <authorList>
            <consortium name="Lawrence Berkeley National Laboratory"/>
            <person name="Nybo J.L."/>
            <person name="Vesth T.C."/>
            <person name="Theobald S."/>
            <person name="Frisvad J.C."/>
            <person name="Larsen T.O."/>
            <person name="Kjaerboelling I."/>
            <person name="Rothschild-Mancinelli K."/>
            <person name="Lyhne E.K."/>
            <person name="Kogle M.E."/>
            <person name="Barry K."/>
            <person name="Clum A."/>
            <person name="Na H."/>
            <person name="Ledsgaard L."/>
            <person name="Lin J."/>
            <person name="Lipzen A."/>
            <person name="Kuo A."/>
            <person name="Riley R."/>
            <person name="Mondo S."/>
            <person name="Labutti K."/>
            <person name="Haridas S."/>
            <person name="Pangalinan J."/>
            <person name="Salamov A.A."/>
            <person name="Simmons B.A."/>
            <person name="Magnuson J.K."/>
            <person name="Chen J."/>
            <person name="Drula E."/>
            <person name="Henrissat B."/>
            <person name="Wiebenga A."/>
            <person name="Lubbers R.J."/>
            <person name="Gomes A.C."/>
            <person name="Makela M.R."/>
            <person name="Stajich J."/>
            <person name="Grigoriev I.V."/>
            <person name="Mortensen U.H."/>
            <person name="De Vries R.P."/>
            <person name="Baker S.E."/>
            <person name="Andersen M.R."/>
        </authorList>
    </citation>
    <scope>NUCLEOTIDE SEQUENCE [LARGE SCALE GENOMIC DNA]</scope>
    <source>
        <strain evidence="3 4">CBS 209.92</strain>
    </source>
</reference>
<evidence type="ECO:0000313" key="3">
    <source>
        <dbReference type="EMBL" id="KAL2783694.1"/>
    </source>
</evidence>
<evidence type="ECO:0000259" key="2">
    <source>
        <dbReference type="PROSITE" id="PS00028"/>
    </source>
</evidence>